<evidence type="ECO:0000256" key="7">
    <source>
        <dbReference type="ARBA" id="ARBA00032345"/>
    </source>
</evidence>
<dbReference type="Pfam" id="PF01926">
    <property type="entry name" value="MMR_HSR1"/>
    <property type="match status" value="2"/>
</dbReference>
<evidence type="ECO:0000256" key="2">
    <source>
        <dbReference type="ARBA" id="ARBA00020953"/>
    </source>
</evidence>
<dbReference type="InterPro" id="IPR015946">
    <property type="entry name" value="KH_dom-like_a/b"/>
</dbReference>
<evidence type="ECO:0000256" key="8">
    <source>
        <dbReference type="HAMAP-Rule" id="MF_00195"/>
    </source>
</evidence>
<dbReference type="InterPro" id="IPR005225">
    <property type="entry name" value="Small_GTP-bd"/>
</dbReference>
<evidence type="ECO:0000256" key="4">
    <source>
        <dbReference type="ARBA" id="ARBA00022737"/>
    </source>
</evidence>
<dbReference type="NCBIfam" id="TIGR00231">
    <property type="entry name" value="small_GTP"/>
    <property type="match status" value="2"/>
</dbReference>
<evidence type="ECO:0000256" key="9">
    <source>
        <dbReference type="RuleBase" id="RU004481"/>
    </source>
</evidence>
<accession>A0A0H4J3L9</accession>
<dbReference type="PIRSF" id="PIRSF006485">
    <property type="entry name" value="GTP-binding_EngA"/>
    <property type="match status" value="1"/>
</dbReference>
<feature type="domain" description="G" evidence="10">
    <location>
        <begin position="177"/>
        <end position="295"/>
    </location>
</feature>
<dbReference type="InterPro" id="IPR006073">
    <property type="entry name" value="GTP-bd"/>
</dbReference>
<dbReference type="CDD" id="cd01895">
    <property type="entry name" value="EngA2"/>
    <property type="match status" value="1"/>
</dbReference>
<evidence type="ECO:0000313" key="13">
    <source>
        <dbReference type="Proteomes" id="UP000066549"/>
    </source>
</evidence>
<dbReference type="PRINTS" id="PR00326">
    <property type="entry name" value="GTP1OBG"/>
</dbReference>
<feature type="binding site" evidence="8">
    <location>
        <begin position="55"/>
        <end position="59"/>
    </location>
    <ligand>
        <name>GTP</name>
        <dbReference type="ChEBI" id="CHEBI:37565"/>
        <label>1</label>
    </ligand>
</feature>
<feature type="domain" description="G" evidence="10">
    <location>
        <begin position="3"/>
        <end position="120"/>
    </location>
</feature>
<evidence type="ECO:0000256" key="3">
    <source>
        <dbReference type="ARBA" id="ARBA00022517"/>
    </source>
</evidence>
<dbReference type="Proteomes" id="UP000066549">
    <property type="component" value="Chromosome"/>
</dbReference>
<name>A0A0H4J3L9_9PROT</name>
<feature type="binding site" evidence="8">
    <location>
        <begin position="119"/>
        <end position="122"/>
    </location>
    <ligand>
        <name>GTP</name>
        <dbReference type="ChEBI" id="CHEBI:37565"/>
        <label>1</label>
    </ligand>
</feature>
<evidence type="ECO:0000313" key="12">
    <source>
        <dbReference type="EMBL" id="AKO66328.1"/>
    </source>
</evidence>
<comment type="similarity">
    <text evidence="1 8 9">Belongs to the TRAFAC class TrmE-Era-EngA-EngB-Septin-like GTPase superfamily. EngA (Der) GTPase family.</text>
</comment>
<feature type="binding site" evidence="8">
    <location>
        <begin position="229"/>
        <end position="233"/>
    </location>
    <ligand>
        <name>GTP</name>
        <dbReference type="ChEBI" id="CHEBI:37565"/>
        <label>2</label>
    </ligand>
</feature>
<dbReference type="SUPFAM" id="SSF52540">
    <property type="entry name" value="P-loop containing nucleoside triphosphate hydrolases"/>
    <property type="match status" value="2"/>
</dbReference>
<keyword evidence="6 8" id="KW-0342">GTP-binding</keyword>
<dbReference type="OrthoDB" id="9805918at2"/>
<dbReference type="GO" id="GO:0043022">
    <property type="term" value="F:ribosome binding"/>
    <property type="evidence" value="ECO:0007669"/>
    <property type="project" value="TreeGrafter"/>
</dbReference>
<sequence>MNNVAIVGRPNVGKSSLFNKLTNSKKAIVSEFEGLTRDRQVGKTVINNLTYEIIDSGGLNFSKNNNALDSQILNQTNLAADEADLVLFVVDYKSGLLPDDQVISKLLRKKDKDICLVINKVDGVSDEIAKLDFTKLGYQQVICTSVSHNYGIDSIVELIVHKLDGIPTSNEINDYFKIAILGKPNAGKSTLINSLIGSDRLIASDLPGTTIDSIEIEFELNSDKYILVDTAGIRRKGKVTVKEEKFALLKSLESAKNANFILLIIDSSVGITSQDQSLITECLKSFKPLILLFNKWDLLNQYEKERFDSELEKFNLNFGFIDNIKISAEKKTNLSKIFKNIKAIRQHLSKEYKTSILNKLLEDALINHPPSISKGLRPKLKFMSFISKSPLSFKIHGNHLEDLAPSYKRYLDNYFRKALSLQSIPLKMIFEASDNPYAHKAKKVSTGLVTRRKIKNQLRKKLSSKN</sequence>
<dbReference type="InterPro" id="IPR032859">
    <property type="entry name" value="KH_dom-like"/>
</dbReference>
<dbReference type="Gene3D" id="3.30.300.20">
    <property type="match status" value="1"/>
</dbReference>
<evidence type="ECO:0000256" key="1">
    <source>
        <dbReference type="ARBA" id="ARBA00008279"/>
    </source>
</evidence>
<organism evidence="12 13">
    <name type="scientific">Methylophilales bacterium MBRS-H7</name>
    <dbReference type="NCBI Taxonomy" id="1623450"/>
    <lineage>
        <taxon>Bacteria</taxon>
        <taxon>Pseudomonadati</taxon>
        <taxon>Pseudomonadota</taxon>
        <taxon>Betaproteobacteria</taxon>
        <taxon>Nitrosomonadales</taxon>
        <taxon>OM43 clade</taxon>
    </lineage>
</organism>
<gene>
    <name evidence="8" type="primary">der</name>
    <name evidence="12" type="ORF">VI33_06610</name>
</gene>
<dbReference type="EMBL" id="CP011002">
    <property type="protein sequence ID" value="AKO66328.1"/>
    <property type="molecule type" value="Genomic_DNA"/>
</dbReference>
<dbReference type="Gene3D" id="3.40.50.300">
    <property type="entry name" value="P-loop containing nucleotide triphosphate hydrolases"/>
    <property type="match status" value="2"/>
</dbReference>
<evidence type="ECO:0000259" key="11">
    <source>
        <dbReference type="Pfam" id="PF14714"/>
    </source>
</evidence>
<dbReference type="GO" id="GO:0042254">
    <property type="term" value="P:ribosome biogenesis"/>
    <property type="evidence" value="ECO:0007669"/>
    <property type="project" value="UniProtKB-KW"/>
</dbReference>
<comment type="subunit">
    <text evidence="8">Associates with the 50S ribosomal subunit.</text>
</comment>
<evidence type="ECO:0000256" key="6">
    <source>
        <dbReference type="ARBA" id="ARBA00023134"/>
    </source>
</evidence>
<dbReference type="InterPro" id="IPR016484">
    <property type="entry name" value="GTPase_Der"/>
</dbReference>
<keyword evidence="4 9" id="KW-0677">Repeat</keyword>
<feature type="domain" description="GTPase Der C-terminal KH-domain-like" evidence="11">
    <location>
        <begin position="353"/>
        <end position="430"/>
    </location>
</feature>
<dbReference type="InterPro" id="IPR027417">
    <property type="entry name" value="P-loop_NTPase"/>
</dbReference>
<feature type="binding site" evidence="8">
    <location>
        <begin position="294"/>
        <end position="297"/>
    </location>
    <ligand>
        <name>GTP</name>
        <dbReference type="ChEBI" id="CHEBI:37565"/>
        <label>2</label>
    </ligand>
</feature>
<evidence type="ECO:0000259" key="10">
    <source>
        <dbReference type="Pfam" id="PF01926"/>
    </source>
</evidence>
<dbReference type="Pfam" id="PF14714">
    <property type="entry name" value="KH_dom-like"/>
    <property type="match status" value="1"/>
</dbReference>
<evidence type="ECO:0000256" key="5">
    <source>
        <dbReference type="ARBA" id="ARBA00022741"/>
    </source>
</evidence>
<dbReference type="PANTHER" id="PTHR43834">
    <property type="entry name" value="GTPASE DER"/>
    <property type="match status" value="1"/>
</dbReference>
<dbReference type="NCBIfam" id="TIGR03594">
    <property type="entry name" value="GTPase_EngA"/>
    <property type="match status" value="1"/>
</dbReference>
<dbReference type="GO" id="GO:0005525">
    <property type="term" value="F:GTP binding"/>
    <property type="evidence" value="ECO:0007669"/>
    <property type="project" value="UniProtKB-UniRule"/>
</dbReference>
<dbReference type="HAMAP" id="MF_00195">
    <property type="entry name" value="GTPase_Der"/>
    <property type="match status" value="1"/>
</dbReference>
<dbReference type="CDD" id="cd01894">
    <property type="entry name" value="EngA1"/>
    <property type="match status" value="1"/>
</dbReference>
<keyword evidence="5 8" id="KW-0547">Nucleotide-binding</keyword>
<comment type="function">
    <text evidence="8 9">GTPase that plays an essential role in the late steps of ribosome biogenesis.</text>
</comment>
<feature type="binding site" evidence="8">
    <location>
        <begin position="182"/>
        <end position="189"/>
    </location>
    <ligand>
        <name>GTP</name>
        <dbReference type="ChEBI" id="CHEBI:37565"/>
        <label>2</label>
    </ligand>
</feature>
<keyword evidence="3 8" id="KW-0690">Ribosome biogenesis</keyword>
<proteinExistence type="inferred from homology"/>
<dbReference type="AlphaFoldDB" id="A0A0H4J3L9"/>
<protein>
    <recommendedName>
        <fullName evidence="2 8">GTPase Der</fullName>
    </recommendedName>
    <alternativeName>
        <fullName evidence="7 8">GTP-binding protein EngA</fullName>
    </alternativeName>
</protein>
<reference evidence="12 13" key="1">
    <citation type="submission" date="2015-03" db="EMBL/GenBank/DDBJ databases">
        <title>Comparative analysis of the OM43 clade including a novel species from Red Sea uncovers genomic and metabolic diversity among marine methylotrophs.</title>
        <authorList>
            <person name="Jimenez-Infante F."/>
            <person name="Ngugi D.K."/>
            <person name="Vinu M."/>
            <person name="Alam I."/>
            <person name="Kamau A."/>
            <person name="Blom J."/>
            <person name="Bajic V.B."/>
            <person name="Stingl U."/>
        </authorList>
    </citation>
    <scope>NUCLEOTIDE SEQUENCE [LARGE SCALE GENOMIC DNA]</scope>
    <source>
        <strain evidence="12 13">MBRSH7</strain>
    </source>
</reference>
<feature type="binding site" evidence="8">
    <location>
        <begin position="8"/>
        <end position="15"/>
    </location>
    <ligand>
        <name>GTP</name>
        <dbReference type="ChEBI" id="CHEBI:37565"/>
        <label>1</label>
    </ligand>
</feature>
<dbReference type="PATRIC" id="fig|1623450.3.peg.1324"/>
<keyword evidence="13" id="KW-1185">Reference proteome</keyword>
<dbReference type="PANTHER" id="PTHR43834:SF6">
    <property type="entry name" value="GTPASE DER"/>
    <property type="match status" value="1"/>
</dbReference>